<dbReference type="PANTHER" id="PTHR33495:SF2">
    <property type="entry name" value="ANTI-SIGMA FACTOR ANTAGONIST TM_1081-RELATED"/>
    <property type="match status" value="1"/>
</dbReference>
<reference evidence="4" key="1">
    <citation type="submission" date="2020-08" db="EMBL/GenBank/DDBJ databases">
        <title>Genome public.</title>
        <authorList>
            <person name="Liu C."/>
            <person name="Sun Q."/>
        </authorList>
    </citation>
    <scope>NUCLEOTIDE SEQUENCE</scope>
    <source>
        <strain evidence="4">NSJ-40</strain>
    </source>
</reference>
<evidence type="ECO:0000313" key="4">
    <source>
        <dbReference type="EMBL" id="MBC8532628.1"/>
    </source>
</evidence>
<evidence type="ECO:0000313" key="5">
    <source>
        <dbReference type="Proteomes" id="UP000651482"/>
    </source>
</evidence>
<proteinExistence type="inferred from homology"/>
<keyword evidence="5" id="KW-1185">Reference proteome</keyword>
<dbReference type="CDD" id="cd07043">
    <property type="entry name" value="STAS_anti-anti-sigma_factors"/>
    <property type="match status" value="1"/>
</dbReference>
<dbReference type="InterPro" id="IPR002645">
    <property type="entry name" value="STAS_dom"/>
</dbReference>
<feature type="domain" description="STAS" evidence="3">
    <location>
        <begin position="1"/>
        <end position="110"/>
    </location>
</feature>
<organism evidence="4 5">
    <name type="scientific">Yeguia hominis</name>
    <dbReference type="NCBI Taxonomy" id="2763662"/>
    <lineage>
        <taxon>Bacteria</taxon>
        <taxon>Bacillati</taxon>
        <taxon>Bacillota</taxon>
        <taxon>Clostridia</taxon>
        <taxon>Eubacteriales</taxon>
        <taxon>Yeguiaceae</taxon>
        <taxon>Yeguia</taxon>
    </lineage>
</organism>
<dbReference type="Proteomes" id="UP000651482">
    <property type="component" value="Unassembled WGS sequence"/>
</dbReference>
<dbReference type="PROSITE" id="PS50801">
    <property type="entry name" value="STAS"/>
    <property type="match status" value="1"/>
</dbReference>
<protein>
    <recommendedName>
        <fullName evidence="2">Anti-sigma factor antagonist</fullName>
    </recommendedName>
</protein>
<dbReference type="InterPro" id="IPR036513">
    <property type="entry name" value="STAS_dom_sf"/>
</dbReference>
<dbReference type="AlphaFoldDB" id="A0A926D6J0"/>
<sequence>MGVRLKYREGTLTAFLSGEIDDHVAKTLREEIDATAEKVRPVRLRLDFAEVPFMDSSGIGLIIGRYKLLCLWNGKLILANLLPRVEMMVRLSGADKLAVLERREECEGVE</sequence>
<comment type="caution">
    <text evidence="4">The sequence shown here is derived from an EMBL/GenBank/DDBJ whole genome shotgun (WGS) entry which is preliminary data.</text>
</comment>
<dbReference type="RefSeq" id="WP_249317836.1">
    <property type="nucleotide sequence ID" value="NZ_JACRSN010000001.1"/>
</dbReference>
<comment type="similarity">
    <text evidence="1 2">Belongs to the anti-sigma-factor antagonist family.</text>
</comment>
<dbReference type="Pfam" id="PF01740">
    <property type="entry name" value="STAS"/>
    <property type="match status" value="1"/>
</dbReference>
<dbReference type="Gene3D" id="3.30.750.24">
    <property type="entry name" value="STAS domain"/>
    <property type="match status" value="1"/>
</dbReference>
<dbReference type="InterPro" id="IPR003658">
    <property type="entry name" value="Anti-sigma_ant"/>
</dbReference>
<gene>
    <name evidence="4" type="ORF">IAG03_01145</name>
</gene>
<dbReference type="SUPFAM" id="SSF52091">
    <property type="entry name" value="SpoIIaa-like"/>
    <property type="match status" value="1"/>
</dbReference>
<dbReference type="GO" id="GO:0043856">
    <property type="term" value="F:anti-sigma factor antagonist activity"/>
    <property type="evidence" value="ECO:0007669"/>
    <property type="project" value="InterPro"/>
</dbReference>
<dbReference type="EMBL" id="JACRSN010000001">
    <property type="protein sequence ID" value="MBC8532628.1"/>
    <property type="molecule type" value="Genomic_DNA"/>
</dbReference>
<evidence type="ECO:0000259" key="3">
    <source>
        <dbReference type="PROSITE" id="PS50801"/>
    </source>
</evidence>
<name>A0A926D6J0_9FIRM</name>
<accession>A0A926D6J0</accession>
<evidence type="ECO:0000256" key="2">
    <source>
        <dbReference type="RuleBase" id="RU003749"/>
    </source>
</evidence>
<dbReference type="NCBIfam" id="TIGR00377">
    <property type="entry name" value="ant_ant_sig"/>
    <property type="match status" value="1"/>
</dbReference>
<evidence type="ECO:0000256" key="1">
    <source>
        <dbReference type="ARBA" id="ARBA00009013"/>
    </source>
</evidence>
<dbReference type="PANTHER" id="PTHR33495">
    <property type="entry name" value="ANTI-SIGMA FACTOR ANTAGONIST TM_1081-RELATED-RELATED"/>
    <property type="match status" value="1"/>
</dbReference>